<dbReference type="RefSeq" id="WP_166104383.1">
    <property type="nucleotide sequence ID" value="NZ_CP096255.1"/>
</dbReference>
<accession>A0A8T5VLA2</accession>
<dbReference type="AlphaFoldDB" id="A0A8T5VLA2"/>
<dbReference type="EMBL" id="CP096255">
    <property type="protein sequence ID" value="UPT88628.1"/>
    <property type="molecule type" value="Genomic_DNA"/>
</dbReference>
<evidence type="ECO:0000313" key="2">
    <source>
        <dbReference type="Proteomes" id="UP000551709"/>
    </source>
</evidence>
<name>A0A8T5VLA2_9BRAD</name>
<reference evidence="1" key="1">
    <citation type="journal article" date="2017" name="Syst. Appl. Microbiol.">
        <title>Soybeans inoculated with root zone soils of Canadian native legumes harbour diverse and novel Bradyrhizobium spp. that possess agricultural potential.</title>
        <authorList>
            <person name="Bromfield E.S.P."/>
            <person name="Cloutier S."/>
            <person name="Tambong J.T."/>
            <person name="Tran Thi T.V."/>
        </authorList>
    </citation>
    <scope>NUCLEOTIDE SEQUENCE</scope>
    <source>
        <strain evidence="1">1S5</strain>
    </source>
</reference>
<dbReference type="Proteomes" id="UP000551709">
    <property type="component" value="Chromosome"/>
</dbReference>
<evidence type="ECO:0000313" key="1">
    <source>
        <dbReference type="EMBL" id="UPT88628.1"/>
    </source>
</evidence>
<organism evidence="1 2">
    <name type="scientific">Bradyrhizobium barranii subsp. apii</name>
    <dbReference type="NCBI Taxonomy" id="2819348"/>
    <lineage>
        <taxon>Bacteria</taxon>
        <taxon>Pseudomonadati</taxon>
        <taxon>Pseudomonadota</taxon>
        <taxon>Alphaproteobacteria</taxon>
        <taxon>Hyphomicrobiales</taxon>
        <taxon>Nitrobacteraceae</taxon>
        <taxon>Bradyrhizobium</taxon>
        <taxon>Bradyrhizobium barranii</taxon>
    </lineage>
</organism>
<proteinExistence type="predicted"/>
<gene>
    <name evidence="1" type="ORF">HAP41_0000005980</name>
</gene>
<sequence>MPDLTFADFVKLYSLPPNVTVRHFKELAGIGHTRFYELAKQGQIRLLKNGRSTSVPVEDLFSVLRGGLNARVAA</sequence>
<reference evidence="1" key="2">
    <citation type="submission" date="2022-04" db="EMBL/GenBank/DDBJ databases">
        <authorList>
            <person name="Bromfield E.S.P."/>
            <person name="Cloutier S."/>
        </authorList>
    </citation>
    <scope>NUCLEOTIDE SEQUENCE</scope>
    <source>
        <strain evidence="1">1S5</strain>
    </source>
</reference>
<protein>
    <submittedName>
        <fullName evidence="1">Uncharacterized protein</fullName>
    </submittedName>
</protein>